<dbReference type="Pfam" id="PF13181">
    <property type="entry name" value="TPR_8"/>
    <property type="match status" value="1"/>
</dbReference>
<feature type="compositionally biased region" description="Polar residues" evidence="3">
    <location>
        <begin position="254"/>
        <end position="273"/>
    </location>
</feature>
<dbReference type="Proteomes" id="UP001159364">
    <property type="component" value="Linkage Group LG04"/>
</dbReference>
<dbReference type="InterPro" id="IPR011990">
    <property type="entry name" value="TPR-like_helical_dom_sf"/>
</dbReference>
<dbReference type="PANTHER" id="PTHR12979:SF5">
    <property type="entry name" value="CCR4-NOT TRANSCRIPTION COMPLEX SUBUNIT 10"/>
    <property type="match status" value="1"/>
</dbReference>
<dbReference type="EMBL" id="JAIWQS010000004">
    <property type="protein sequence ID" value="KAJ8768167.1"/>
    <property type="molecule type" value="Genomic_DNA"/>
</dbReference>
<dbReference type="PANTHER" id="PTHR12979">
    <property type="entry name" value="CCR4-NOT TRANSCRIPTION COMPLEX SUBUNIT 10"/>
    <property type="match status" value="1"/>
</dbReference>
<feature type="compositionally biased region" description="Polar residues" evidence="3">
    <location>
        <begin position="1"/>
        <end position="19"/>
    </location>
</feature>
<proteinExistence type="inferred from homology"/>
<reference evidence="4 5" key="1">
    <citation type="submission" date="2021-09" db="EMBL/GenBank/DDBJ databases">
        <title>Genomic insights and catalytic innovation underlie evolution of tropane alkaloids biosynthesis.</title>
        <authorList>
            <person name="Wang Y.-J."/>
            <person name="Tian T."/>
            <person name="Huang J.-P."/>
            <person name="Huang S.-X."/>
        </authorList>
    </citation>
    <scope>NUCLEOTIDE SEQUENCE [LARGE SCALE GENOMIC DNA]</scope>
    <source>
        <strain evidence="4">KIB-2018</strain>
        <tissue evidence="4">Leaf</tissue>
    </source>
</reference>
<dbReference type="GO" id="GO:0006402">
    <property type="term" value="P:mRNA catabolic process"/>
    <property type="evidence" value="ECO:0007669"/>
    <property type="project" value="TreeGrafter"/>
</dbReference>
<dbReference type="Gene3D" id="1.25.40.10">
    <property type="entry name" value="Tetratricopeptide repeat domain"/>
    <property type="match status" value="2"/>
</dbReference>
<evidence type="ECO:0000313" key="4">
    <source>
        <dbReference type="EMBL" id="KAJ8768167.1"/>
    </source>
</evidence>
<feature type="region of interest" description="Disordered" evidence="3">
    <location>
        <begin position="239"/>
        <end position="276"/>
    </location>
</feature>
<name>A0AAV8TMT5_9ROSI</name>
<evidence type="ECO:0000256" key="1">
    <source>
        <dbReference type="ARBA" id="ARBA00010080"/>
    </source>
</evidence>
<dbReference type="SMART" id="SM00028">
    <property type="entry name" value="TPR"/>
    <property type="match status" value="2"/>
</dbReference>
<dbReference type="SUPFAM" id="SSF48452">
    <property type="entry name" value="TPR-like"/>
    <property type="match status" value="1"/>
</dbReference>
<gene>
    <name evidence="4" type="ORF">K2173_021107</name>
</gene>
<sequence>MDSRDSPSQPTVATRETSPTGGGAGGGGGGSEDDAVLSITAALAKDAAFHFQSRRFVECLGVLHQLKQMTKDDPKVLHNIAIAEYFQDGSSDPRNLLEELNNIKKKSEDLACASGEQLENAGNLGNNSNSGSKGSRITTHQISTSNSASLVYMDEFDPAVVTLNIAIIWFHLHEYNKSLSVIEPLYHNIEPIDETIALHVCLLLLDVALACQDASKAADVLIYLEKAFGVGGVTQTDNGSTVQQQSANLVGKSSIPSSSSTMDATNSDLSPGGSTLENSLSRSLSLSEETLEYETMFSLEIDGQNLARPAGFSSSHDLLRNPIDDSMSSIDLKLKLQLYKVRFLLLTRNLKQVKREVKLAMNIARGKDSSMALLLKSQLEYARGNHRKAIKLLMASSNRTEVGISSMFNNLGCIYFQLGKYHTSSVLFSKALTSSSLLRKDKPLKMLTVSQDKSLLIVYNCGVQHLACGKPLLAARCFQKASMVFYNRSILWLRLAECCLMALEKGLISAHRASSDKSEIFVHVIGKGKWRHLAIEDGISKNGHGSSIEREDLILSSDRQSTLSVSLARQCLLNALHLMDSSVFNQLSSGLPTDLSLEENESSEAGSVKNSNHRNLTSLDYKTAISAGLIQANANGDAKEQKVGTCQEILQNSVSFYEDIHRKENHMIKQALLANLAYVELELEIPEKALATAKSLLELPECSRIYIFLGHLYAAEALCLLNKLKEAAEHLAHYLSGGENVDIPFNQEDFDSWRVEKTFDCEELNGVPVAAKNSSPEESQGIVFLKPEEARGTIYTNFATMFALQGDFERAHLFVSRALALIPDSPQATLTAVFVNLSLGKSQEAIEQLKQCSRVRFLPSSVQFNKF</sequence>
<comment type="caution">
    <text evidence="4">The sequence shown here is derived from an EMBL/GenBank/DDBJ whole genome shotgun (WGS) entry which is preliminary data.</text>
</comment>
<dbReference type="GO" id="GO:0017148">
    <property type="term" value="P:negative regulation of translation"/>
    <property type="evidence" value="ECO:0007669"/>
    <property type="project" value="TreeGrafter"/>
</dbReference>
<dbReference type="InterPro" id="IPR019734">
    <property type="entry name" value="TPR_rpt"/>
</dbReference>
<organism evidence="4 5">
    <name type="scientific">Erythroxylum novogranatense</name>
    <dbReference type="NCBI Taxonomy" id="1862640"/>
    <lineage>
        <taxon>Eukaryota</taxon>
        <taxon>Viridiplantae</taxon>
        <taxon>Streptophyta</taxon>
        <taxon>Embryophyta</taxon>
        <taxon>Tracheophyta</taxon>
        <taxon>Spermatophyta</taxon>
        <taxon>Magnoliopsida</taxon>
        <taxon>eudicotyledons</taxon>
        <taxon>Gunneridae</taxon>
        <taxon>Pentapetalae</taxon>
        <taxon>rosids</taxon>
        <taxon>fabids</taxon>
        <taxon>Malpighiales</taxon>
        <taxon>Erythroxylaceae</taxon>
        <taxon>Erythroxylum</taxon>
    </lineage>
</organism>
<evidence type="ECO:0008006" key="6">
    <source>
        <dbReference type="Google" id="ProtNLM"/>
    </source>
</evidence>
<comment type="similarity">
    <text evidence="1">Belongs to the CNOT10 family.</text>
</comment>
<keyword evidence="5" id="KW-1185">Reference proteome</keyword>
<dbReference type="AlphaFoldDB" id="A0AAV8TMT5"/>
<evidence type="ECO:0000256" key="2">
    <source>
        <dbReference type="PROSITE-ProRule" id="PRU00339"/>
    </source>
</evidence>
<accession>A0AAV8TMT5</accession>
<feature type="region of interest" description="Disordered" evidence="3">
    <location>
        <begin position="1"/>
        <end position="32"/>
    </location>
</feature>
<protein>
    <recommendedName>
        <fullName evidence="6">CCR4-NOT transcription complex subunit 10</fullName>
    </recommendedName>
</protein>
<evidence type="ECO:0000313" key="5">
    <source>
        <dbReference type="Proteomes" id="UP001159364"/>
    </source>
</evidence>
<dbReference type="InterPro" id="IPR039740">
    <property type="entry name" value="CNOT10"/>
</dbReference>
<keyword evidence="2" id="KW-0802">TPR repeat</keyword>
<feature type="repeat" description="TPR" evidence="2">
    <location>
        <begin position="792"/>
        <end position="825"/>
    </location>
</feature>
<dbReference type="PROSITE" id="PS50005">
    <property type="entry name" value="TPR"/>
    <property type="match status" value="1"/>
</dbReference>
<feature type="compositionally biased region" description="Polar residues" evidence="3">
    <location>
        <begin position="239"/>
        <end position="248"/>
    </location>
</feature>
<dbReference type="GO" id="GO:0030014">
    <property type="term" value="C:CCR4-NOT complex"/>
    <property type="evidence" value="ECO:0007669"/>
    <property type="project" value="InterPro"/>
</dbReference>
<feature type="compositionally biased region" description="Gly residues" evidence="3">
    <location>
        <begin position="20"/>
        <end position="30"/>
    </location>
</feature>
<evidence type="ECO:0000256" key="3">
    <source>
        <dbReference type="SAM" id="MobiDB-lite"/>
    </source>
</evidence>